<accession>A0A4P6ZE09</accession>
<keyword evidence="1" id="KW-0732">Signal</keyword>
<dbReference type="EMBL" id="CP037954">
    <property type="protein sequence ID" value="QBO57737.1"/>
    <property type="molecule type" value="Genomic_DNA"/>
</dbReference>
<sequence>MKKISTLFILFISVLTWAQSSISGKILDTDGQPIPSASVTVEEPGKDAIIAYSITNSKGEFKVTFTSAEQNVDVKVKAFNQKPLQKVVKNENQTQNFTLQDDATEIKEVKLKAKMITKRGDTISYDIKAFESKSDRTLSDVLKKIPGIDVNKDGTVLYQGEPINKFYVNGKDLMEGGYGTINNSLPTGAVSKVEVMENHQPVKILQDKVPSESAAINIKLKKSVTMTGRGEVGAGLDPLLWNVKLTPMFFGQKNQWVVNYKANNNGESVEKEGNMLAFGNRWEGRRGQSAGNYWLSVDKASTPNIPEKRYLMNNVHFFSANVLTNPFKSKEWELKASTSYTNNAISRDSKRETVYEQDTGFFKAGKITNEESNNLYSNAAKGEIIFTKNAKKGFFKNTTTWNGFWNEDRGFSGTRYDMAVADPSLKNISLDEALSAPTGVFKNSLSTIIPWKEKLVNFMSYISYQTDRQNLSATNENFFDLDKQFGRDSESVHYGRLDQSIALKTFMANHSASVGFSHKKWTITPEVGLNLSFNDMNSQLYGDRNLLDDRFQNRMIWNEINPYTQVGLNYKGSAFNLNLTLPLNMYNMDYKDELRAKDSEISKTVFEPTFYGSYDFASFYKVSAFGGINYSYGNFGSVYDGSILTGPKSLNVRNSNLLPENRNINSSARLEYRNPLNNLFFNVRYSYNDMKKNIITKSTPFLSGASAVTLAYNDNSSYSQSESAEVGKYFPKFKTNASVNFSNRDSNSYSILVDENNVDNYIENKSNGQSLALKFNNTYFSWMSLDYNVSLNWNKNSDDYRNNVNRNSGWNHNMNLFFYPIENHTVGFVWDDVTTSQGATNLRNSFYDLSYQYTWAKKKIDFEIKWLNIANRKLYETISYNTTYFSTTRNSIEIRPSQVMFTVKFNFK</sequence>
<evidence type="ECO:0000313" key="2">
    <source>
        <dbReference type="EMBL" id="QBO57737.1"/>
    </source>
</evidence>
<dbReference type="KEGG" id="csal:NBC122_00905"/>
<feature type="signal peptide" evidence="1">
    <location>
        <begin position="1"/>
        <end position="18"/>
    </location>
</feature>
<dbReference type="RefSeq" id="WP_133439224.1">
    <property type="nucleotide sequence ID" value="NZ_CP037954.1"/>
</dbReference>
<dbReference type="Pfam" id="PF13620">
    <property type="entry name" value="CarboxypepD_reg"/>
    <property type="match status" value="1"/>
</dbReference>
<proteinExistence type="predicted"/>
<dbReference type="InterPro" id="IPR008969">
    <property type="entry name" value="CarboxyPept-like_regulatory"/>
</dbReference>
<organism evidence="2 3">
    <name type="scientific">Chryseobacterium salivictor</name>
    <dbReference type="NCBI Taxonomy" id="2547600"/>
    <lineage>
        <taxon>Bacteria</taxon>
        <taxon>Pseudomonadati</taxon>
        <taxon>Bacteroidota</taxon>
        <taxon>Flavobacteriia</taxon>
        <taxon>Flavobacteriales</taxon>
        <taxon>Weeksellaceae</taxon>
        <taxon>Chryseobacterium group</taxon>
        <taxon>Chryseobacterium</taxon>
    </lineage>
</organism>
<evidence type="ECO:0000256" key="1">
    <source>
        <dbReference type="SAM" id="SignalP"/>
    </source>
</evidence>
<dbReference type="SUPFAM" id="SSF49464">
    <property type="entry name" value="Carboxypeptidase regulatory domain-like"/>
    <property type="match status" value="1"/>
</dbReference>
<feature type="chain" id="PRO_5020563748" description="Carboxypeptidase regulatory-like domain-containing protein" evidence="1">
    <location>
        <begin position="19"/>
        <end position="908"/>
    </location>
</feature>
<protein>
    <recommendedName>
        <fullName evidence="4">Carboxypeptidase regulatory-like domain-containing protein</fullName>
    </recommendedName>
</protein>
<dbReference type="AlphaFoldDB" id="A0A4P6ZE09"/>
<dbReference type="Proteomes" id="UP000294419">
    <property type="component" value="Chromosome"/>
</dbReference>
<dbReference type="SUPFAM" id="SSF56935">
    <property type="entry name" value="Porins"/>
    <property type="match status" value="1"/>
</dbReference>
<dbReference type="OrthoDB" id="603275at2"/>
<evidence type="ECO:0008006" key="4">
    <source>
        <dbReference type="Google" id="ProtNLM"/>
    </source>
</evidence>
<keyword evidence="3" id="KW-1185">Reference proteome</keyword>
<evidence type="ECO:0000313" key="3">
    <source>
        <dbReference type="Proteomes" id="UP000294419"/>
    </source>
</evidence>
<reference evidence="2 3" key="1">
    <citation type="submission" date="2019-03" db="EMBL/GenBank/DDBJ databases">
        <authorList>
            <person name="Kim H."/>
            <person name="Yu S.-M."/>
        </authorList>
    </citation>
    <scope>NUCLEOTIDE SEQUENCE [LARGE SCALE GENOMIC DNA]</scope>
    <source>
        <strain evidence="2 3">NBC122</strain>
    </source>
</reference>
<name>A0A4P6ZE09_9FLAO</name>
<dbReference type="Gene3D" id="2.60.40.1120">
    <property type="entry name" value="Carboxypeptidase-like, regulatory domain"/>
    <property type="match status" value="1"/>
</dbReference>
<gene>
    <name evidence="2" type="ORF">NBC122_00905</name>
</gene>